<feature type="chain" id="PRO_5038179597" description="Germination protease" evidence="4">
    <location>
        <begin position="7"/>
        <end position="298"/>
    </location>
</feature>
<dbReference type="AlphaFoldDB" id="A0A926DZL2"/>
<dbReference type="RefSeq" id="WP_249282928.1">
    <property type="nucleotide sequence ID" value="NZ_JACRST010000010.1"/>
</dbReference>
<dbReference type="GO" id="GO:0004222">
    <property type="term" value="F:metalloendopeptidase activity"/>
    <property type="evidence" value="ECO:0007669"/>
    <property type="project" value="UniProtKB-UniRule"/>
</dbReference>
<comment type="PTM">
    <text evidence="4">Autoproteolytically processed. The inactive tetrameric zymogen termed p46 autoprocesses to a smaller form termed p41, which is active only during spore germination.</text>
</comment>
<dbReference type="NCBIfam" id="TIGR01441">
    <property type="entry name" value="GPR"/>
    <property type="match status" value="1"/>
</dbReference>
<dbReference type="InterPro" id="IPR023430">
    <property type="entry name" value="Pept_HybD-like_dom_sf"/>
</dbReference>
<gene>
    <name evidence="4" type="primary">gpr</name>
    <name evidence="5" type="ORF">H8711_07890</name>
</gene>
<accession>A0A926DZL2</accession>
<evidence type="ECO:0000256" key="2">
    <source>
        <dbReference type="ARBA" id="ARBA00022801"/>
    </source>
</evidence>
<evidence type="ECO:0000256" key="1">
    <source>
        <dbReference type="ARBA" id="ARBA00022670"/>
    </source>
</evidence>
<organism evidence="5 6">
    <name type="scientific">Ligaoa zhengdingensis</name>
    <dbReference type="NCBI Taxonomy" id="2763658"/>
    <lineage>
        <taxon>Bacteria</taxon>
        <taxon>Bacillati</taxon>
        <taxon>Bacillota</taxon>
        <taxon>Clostridia</taxon>
        <taxon>Eubacteriales</taxon>
        <taxon>Oscillospiraceae</taxon>
        <taxon>Ligaoa</taxon>
    </lineage>
</organism>
<dbReference type="SUPFAM" id="SSF53163">
    <property type="entry name" value="HybD-like"/>
    <property type="match status" value="1"/>
</dbReference>
<keyword evidence="6" id="KW-1185">Reference proteome</keyword>
<keyword evidence="3 4" id="KW-0865">Zymogen</keyword>
<proteinExistence type="inferred from homology"/>
<evidence type="ECO:0000256" key="3">
    <source>
        <dbReference type="ARBA" id="ARBA00023145"/>
    </source>
</evidence>
<dbReference type="Pfam" id="PF03418">
    <property type="entry name" value="Peptidase_A25"/>
    <property type="match status" value="1"/>
</dbReference>
<evidence type="ECO:0000256" key="4">
    <source>
        <dbReference type="HAMAP-Rule" id="MF_00626"/>
    </source>
</evidence>
<dbReference type="EC" id="3.4.24.78" evidence="4"/>
<reference evidence="5" key="1">
    <citation type="submission" date="2020-08" db="EMBL/GenBank/DDBJ databases">
        <title>Genome public.</title>
        <authorList>
            <person name="Liu C."/>
            <person name="Sun Q."/>
        </authorList>
    </citation>
    <scope>NUCLEOTIDE SEQUENCE</scope>
    <source>
        <strain evidence="5">NSJ-31</strain>
    </source>
</reference>
<comment type="function">
    <text evidence="4">Initiates the rapid degradation of small, acid-soluble proteins during spore germination.</text>
</comment>
<name>A0A926DZL2_9FIRM</name>
<comment type="caution">
    <text evidence="5">The sequence shown here is derived from an EMBL/GenBank/DDBJ whole genome shotgun (WGS) entry which is preliminary data.</text>
</comment>
<comment type="subunit">
    <text evidence="4">Homotetramer.</text>
</comment>
<keyword evidence="2 4" id="KW-0378">Hydrolase</keyword>
<dbReference type="Gene3D" id="3.40.50.1450">
    <property type="entry name" value="HybD-like"/>
    <property type="match status" value="1"/>
</dbReference>
<dbReference type="Proteomes" id="UP000653127">
    <property type="component" value="Unassembled WGS sequence"/>
</dbReference>
<comment type="similarity">
    <text evidence="4">Belongs to the peptidase A25 family.</text>
</comment>
<dbReference type="HAMAP" id="MF_00626">
    <property type="entry name" value="Germination_prot"/>
    <property type="match status" value="1"/>
</dbReference>
<dbReference type="GO" id="GO:0006508">
    <property type="term" value="P:proteolysis"/>
    <property type="evidence" value="ECO:0007669"/>
    <property type="project" value="UniProtKB-UniRule"/>
</dbReference>
<dbReference type="GO" id="GO:0009847">
    <property type="term" value="P:spore germination"/>
    <property type="evidence" value="ECO:0007669"/>
    <property type="project" value="UniProtKB-UniRule"/>
</dbReference>
<feature type="propeptide" id="PRO_5038179596" evidence="4">
    <location>
        <begin position="1"/>
        <end position="6"/>
    </location>
</feature>
<keyword evidence="1 4" id="KW-0645">Protease</keyword>
<evidence type="ECO:0000313" key="5">
    <source>
        <dbReference type="EMBL" id="MBC8546853.1"/>
    </source>
</evidence>
<sequence>MNFRTDLAMELEQQHRSEGLTGVESEEWRAGQLSINRIRITQEQAARRIGKPVGEYVTITVPAFSDDVTAAHDEIEAMAEQIARLVGDDKGLVLVAGLGNVQITPDALGPKVIDGMLATRHIQGEVARAAGLEGLRPVAAIAPGVLGQTGVETGEIIAAIVRDIKPCCVIAVDALASRSLERLGRTVQVANSGISPGSGVANARKELSRQTLGVPVVSIGVPTVVDGVTLAGDLMTGRDGLDEDELRARFEPRGCAMMVTPREIDLLIRRAARVISLAINRALQPAISLTDIAALSAP</sequence>
<protein>
    <recommendedName>
        <fullName evidence="4">Germination protease</fullName>
        <ecNumber evidence="4">3.4.24.78</ecNumber>
    </recommendedName>
    <alternativeName>
        <fullName evidence="4">GPR endopeptidase</fullName>
    </alternativeName>
    <alternativeName>
        <fullName evidence="4">Germination proteinase</fullName>
    </alternativeName>
    <alternativeName>
        <fullName evidence="4">Spore protease</fullName>
    </alternativeName>
</protein>
<dbReference type="EMBL" id="JACRST010000010">
    <property type="protein sequence ID" value="MBC8546853.1"/>
    <property type="molecule type" value="Genomic_DNA"/>
</dbReference>
<evidence type="ECO:0000313" key="6">
    <source>
        <dbReference type="Proteomes" id="UP000653127"/>
    </source>
</evidence>
<dbReference type="PIRSF" id="PIRSF019549">
    <property type="entry name" value="Peptidase_A25"/>
    <property type="match status" value="1"/>
</dbReference>
<comment type="catalytic activity">
    <reaction evidence="4">
        <text>Endopeptidase action with P4 Glu or Asp, P1 preferably Glu &gt; Asp, P1' hydrophobic and P2' Ala.</text>
        <dbReference type="EC" id="3.4.24.78"/>
    </reaction>
</comment>
<dbReference type="InterPro" id="IPR005080">
    <property type="entry name" value="Peptidase_A25"/>
</dbReference>